<accession>A0A1U9KHX4</accession>
<evidence type="ECO:0008006" key="3">
    <source>
        <dbReference type="Google" id="ProtNLM"/>
    </source>
</evidence>
<sequence>MGVISPGHKVVEDRRVITEGHLDGYSIGLDLGKSQDFTAICVAEVFLCERQRWQKLQFEPLAQIVQRRVTWRYRIRNVHRYPRGTSYPDIARSVRNVMGQLPAAPVPPALFVDRTGVGAPVVDTMREMGLALVGVSITGGAKVNKPNPREANVPKSVLASALDIAFAEDRLELTSQASASEALKSELQGFRVKKTAHGNETMEAWREGIHDDLVLATALAVWGGEQRIRPRQPVQWSMGR</sequence>
<name>A0A1U9KHX4_ACEAC</name>
<dbReference type="AlphaFoldDB" id="A0A1U9KHX4"/>
<dbReference type="RefSeq" id="WP_077813410.1">
    <property type="nucleotide sequence ID" value="NZ_CP014692.1"/>
</dbReference>
<dbReference type="STRING" id="435.A0U92_11785"/>
<protein>
    <recommendedName>
        <fullName evidence="3">Terminase large subunit gp17-like C-terminal domain-containing protein</fullName>
    </recommendedName>
</protein>
<dbReference type="OrthoDB" id="8264967at2"/>
<evidence type="ECO:0000313" key="2">
    <source>
        <dbReference type="Proteomes" id="UP000188937"/>
    </source>
</evidence>
<organism evidence="1 2">
    <name type="scientific">Acetobacter aceti</name>
    <dbReference type="NCBI Taxonomy" id="435"/>
    <lineage>
        <taxon>Bacteria</taxon>
        <taxon>Pseudomonadati</taxon>
        <taxon>Pseudomonadota</taxon>
        <taxon>Alphaproteobacteria</taxon>
        <taxon>Acetobacterales</taxon>
        <taxon>Acetobacteraceae</taxon>
        <taxon>Acetobacter</taxon>
        <taxon>Acetobacter subgen. Acetobacter</taxon>
    </lineage>
</organism>
<keyword evidence="2" id="KW-1185">Reference proteome</keyword>
<evidence type="ECO:0000313" key="1">
    <source>
        <dbReference type="EMBL" id="AQS85356.1"/>
    </source>
</evidence>
<dbReference type="KEGG" id="aace:A0U92_11785"/>
<dbReference type="Proteomes" id="UP000188937">
    <property type="component" value="Chromosome"/>
</dbReference>
<proteinExistence type="predicted"/>
<reference evidence="1 2" key="1">
    <citation type="submission" date="2016-03" db="EMBL/GenBank/DDBJ databases">
        <title>Acetic acid bacteria sequencing.</title>
        <authorList>
            <person name="Brandt J."/>
            <person name="Jakob F."/>
            <person name="Vogel R.F."/>
        </authorList>
    </citation>
    <scope>NUCLEOTIDE SEQUENCE [LARGE SCALE GENOMIC DNA]</scope>
    <source>
        <strain evidence="1 2">TMW2.1153</strain>
    </source>
</reference>
<dbReference type="EMBL" id="CP014692">
    <property type="protein sequence ID" value="AQS85356.1"/>
    <property type="molecule type" value="Genomic_DNA"/>
</dbReference>
<gene>
    <name evidence="1" type="ORF">A0U92_11785</name>
</gene>
<dbReference type="Gene3D" id="3.30.420.240">
    <property type="match status" value="1"/>
</dbReference>
<dbReference type="eggNOG" id="ENOG5033285">
    <property type="taxonomic scope" value="Bacteria"/>
</dbReference>